<proteinExistence type="predicted"/>
<evidence type="ECO:0000313" key="2">
    <source>
        <dbReference type="EMBL" id="MED6169771.1"/>
    </source>
</evidence>
<keyword evidence="3" id="KW-1185">Reference proteome</keyword>
<gene>
    <name evidence="2" type="ORF">PIB30_024428</name>
</gene>
<evidence type="ECO:0000313" key="3">
    <source>
        <dbReference type="Proteomes" id="UP001341840"/>
    </source>
</evidence>
<accession>A0ABU6V821</accession>
<reference evidence="2 3" key="1">
    <citation type="journal article" date="2023" name="Plants (Basel)">
        <title>Bridging the Gap: Combining Genomics and Transcriptomics Approaches to Understand Stylosanthes scabra, an Orphan Legume from the Brazilian Caatinga.</title>
        <authorList>
            <person name="Ferreira-Neto J.R.C."/>
            <person name="da Silva M.D."/>
            <person name="Binneck E."/>
            <person name="de Melo N.F."/>
            <person name="da Silva R.H."/>
            <person name="de Melo A.L.T.M."/>
            <person name="Pandolfi V."/>
            <person name="Bustamante F.O."/>
            <person name="Brasileiro-Vidal A.C."/>
            <person name="Benko-Iseppon A.M."/>
        </authorList>
    </citation>
    <scope>NUCLEOTIDE SEQUENCE [LARGE SCALE GENOMIC DNA]</scope>
    <source>
        <tissue evidence="2">Leaves</tissue>
    </source>
</reference>
<name>A0ABU6V821_9FABA</name>
<protein>
    <submittedName>
        <fullName evidence="2">Uncharacterized protein</fullName>
    </submittedName>
</protein>
<evidence type="ECO:0000256" key="1">
    <source>
        <dbReference type="SAM" id="MobiDB-lite"/>
    </source>
</evidence>
<feature type="compositionally biased region" description="Basic and acidic residues" evidence="1">
    <location>
        <begin position="78"/>
        <end position="96"/>
    </location>
</feature>
<comment type="caution">
    <text evidence="2">The sequence shown here is derived from an EMBL/GenBank/DDBJ whole genome shotgun (WGS) entry which is preliminary data.</text>
</comment>
<organism evidence="2 3">
    <name type="scientific">Stylosanthes scabra</name>
    <dbReference type="NCBI Taxonomy" id="79078"/>
    <lineage>
        <taxon>Eukaryota</taxon>
        <taxon>Viridiplantae</taxon>
        <taxon>Streptophyta</taxon>
        <taxon>Embryophyta</taxon>
        <taxon>Tracheophyta</taxon>
        <taxon>Spermatophyta</taxon>
        <taxon>Magnoliopsida</taxon>
        <taxon>eudicotyledons</taxon>
        <taxon>Gunneridae</taxon>
        <taxon>Pentapetalae</taxon>
        <taxon>rosids</taxon>
        <taxon>fabids</taxon>
        <taxon>Fabales</taxon>
        <taxon>Fabaceae</taxon>
        <taxon>Papilionoideae</taxon>
        <taxon>50 kb inversion clade</taxon>
        <taxon>dalbergioids sensu lato</taxon>
        <taxon>Dalbergieae</taxon>
        <taxon>Pterocarpus clade</taxon>
        <taxon>Stylosanthes</taxon>
    </lineage>
</organism>
<dbReference type="EMBL" id="JASCZI010151122">
    <property type="protein sequence ID" value="MED6169771.1"/>
    <property type="molecule type" value="Genomic_DNA"/>
</dbReference>
<sequence length="145" mass="16492">MMCNPTICFIVHLHNGSNGIQDTTYKTHELFLLLLTSIEKRDEYRRVEAVGGKKRCGYRVSAVEAWNRGSFKHQRWRSKPEDRGGGIGTHGRDRTSSGRAKHWGKRDCGDGFPSGDFIISLSLFELSLSSNFISLWFQKGRGIRD</sequence>
<dbReference type="Proteomes" id="UP001341840">
    <property type="component" value="Unassembled WGS sequence"/>
</dbReference>
<feature type="region of interest" description="Disordered" evidence="1">
    <location>
        <begin position="75"/>
        <end position="102"/>
    </location>
</feature>